<accession>A0A9X6TJL4</accession>
<dbReference type="Proteomes" id="UP000220702">
    <property type="component" value="Unassembled WGS sequence"/>
</dbReference>
<organism evidence="1 2">
    <name type="scientific">Bacillus thuringiensis</name>
    <dbReference type="NCBI Taxonomy" id="1428"/>
    <lineage>
        <taxon>Bacteria</taxon>
        <taxon>Bacillati</taxon>
        <taxon>Bacillota</taxon>
        <taxon>Bacilli</taxon>
        <taxon>Bacillales</taxon>
        <taxon>Bacillaceae</taxon>
        <taxon>Bacillus</taxon>
        <taxon>Bacillus cereus group</taxon>
    </lineage>
</organism>
<evidence type="ECO:0000313" key="2">
    <source>
        <dbReference type="Proteomes" id="UP000220702"/>
    </source>
</evidence>
<dbReference type="AlphaFoldDB" id="A0A9X6TJL4"/>
<comment type="caution">
    <text evidence="1">The sequence shown here is derived from an EMBL/GenBank/DDBJ whole genome shotgun (WGS) entry which is preliminary data.</text>
</comment>
<dbReference type="RefSeq" id="WP_097807877.1">
    <property type="nucleotide sequence ID" value="NZ_NTRP01000045.1"/>
</dbReference>
<gene>
    <name evidence="1" type="ORF">CON71_24330</name>
</gene>
<protein>
    <submittedName>
        <fullName evidence="1">Uncharacterized protein</fullName>
    </submittedName>
</protein>
<name>A0A9X6TJL4_BACTU</name>
<proteinExistence type="predicted"/>
<dbReference type="EMBL" id="NVNL01000049">
    <property type="protein sequence ID" value="PEA87450.1"/>
    <property type="molecule type" value="Genomic_DNA"/>
</dbReference>
<reference evidence="1 2" key="1">
    <citation type="submission" date="2017-09" db="EMBL/GenBank/DDBJ databases">
        <title>Large-scale bioinformatics analysis of Bacillus genomes uncovers conserved roles of natural products in bacterial physiology.</title>
        <authorList>
            <consortium name="Agbiome Team Llc"/>
            <person name="Bleich R.M."/>
            <person name="Grubbs K.J."/>
            <person name="Santa Maria K.C."/>
            <person name="Allen S.E."/>
            <person name="Farag S."/>
            <person name="Shank E.A."/>
            <person name="Bowers A."/>
        </authorList>
    </citation>
    <scope>NUCLEOTIDE SEQUENCE [LARGE SCALE GENOMIC DNA]</scope>
    <source>
        <strain evidence="1 2">AFS089089</strain>
    </source>
</reference>
<sequence>MKQLTLEDIVGSFDYSAKSTAEQFIANPTVITPTYAVDFYKNQRQRIDWFEANNRNEADAAAKGKHGYKIQIVKIYISDRSLKEIMALD</sequence>
<evidence type="ECO:0000313" key="1">
    <source>
        <dbReference type="EMBL" id="PEA87450.1"/>
    </source>
</evidence>